<dbReference type="Pfam" id="PF04055">
    <property type="entry name" value="Radical_SAM"/>
    <property type="match status" value="1"/>
</dbReference>
<dbReference type="CDD" id="cd01335">
    <property type="entry name" value="Radical_SAM"/>
    <property type="match status" value="1"/>
</dbReference>
<feature type="non-terminal residue" evidence="6">
    <location>
        <position position="361"/>
    </location>
</feature>
<accession>A0A382BZ43</accession>
<dbReference type="PANTHER" id="PTHR11228:SF7">
    <property type="entry name" value="PQQA PEPTIDE CYCLASE"/>
    <property type="match status" value="1"/>
</dbReference>
<evidence type="ECO:0000256" key="4">
    <source>
        <dbReference type="ARBA" id="ARBA00023014"/>
    </source>
</evidence>
<name>A0A382BZ43_9ZZZZ</name>
<dbReference type="EMBL" id="UINC01032053">
    <property type="protein sequence ID" value="SVB19080.1"/>
    <property type="molecule type" value="Genomic_DNA"/>
</dbReference>
<dbReference type="SFLD" id="SFLDG01386">
    <property type="entry name" value="main_SPASM_domain-containing"/>
    <property type="match status" value="1"/>
</dbReference>
<dbReference type="GO" id="GO:0046872">
    <property type="term" value="F:metal ion binding"/>
    <property type="evidence" value="ECO:0007669"/>
    <property type="project" value="UniProtKB-KW"/>
</dbReference>
<dbReference type="InterPro" id="IPR006638">
    <property type="entry name" value="Elp3/MiaA/NifB-like_rSAM"/>
</dbReference>
<keyword evidence="4" id="KW-0411">Iron-sulfur</keyword>
<dbReference type="SUPFAM" id="SSF102114">
    <property type="entry name" value="Radical SAM enzymes"/>
    <property type="match status" value="1"/>
</dbReference>
<dbReference type="PROSITE" id="PS51918">
    <property type="entry name" value="RADICAL_SAM"/>
    <property type="match status" value="1"/>
</dbReference>
<dbReference type="GO" id="GO:0051536">
    <property type="term" value="F:iron-sulfur cluster binding"/>
    <property type="evidence" value="ECO:0007669"/>
    <property type="project" value="UniProtKB-KW"/>
</dbReference>
<dbReference type="AlphaFoldDB" id="A0A382BZ43"/>
<dbReference type="SFLD" id="SFLDG01067">
    <property type="entry name" value="SPASM/twitch_domain_containing"/>
    <property type="match status" value="1"/>
</dbReference>
<dbReference type="InterPro" id="IPR023885">
    <property type="entry name" value="4Fe4S-binding_SPASM_dom"/>
</dbReference>
<dbReference type="SMART" id="SM00729">
    <property type="entry name" value="Elp3"/>
    <property type="match status" value="1"/>
</dbReference>
<sequence>MFNNIWNIGLQILRNRWRCHGSPLYLILFVTGRCNFRCSHCFIENFEEDPSKDLKLDVIKQMAPDLTSLRALMITGGEPFLRNDLPSIIECVQQHAPLEVVSIVTNGFDPNLIKKEVEQILGVLQDTIQLSISLSIDGLEADHEEIRRVKGSFSRVIETAKLLMELGREHRNLRVSANITVLPDQEEKSREVAKWLADARIFHHLSHNIFRTCDPFSVTQAVDLKIYMEISHHLYQYNESQASSSSSLVAKWLRIKDWYQSLHIARLCQTDRFSGVACEAGRQIGVVYANGDVAPCELLPPDWGNINSRPFREIWNAKNSRDEAKRLRCEKCYCTHECFIGASLNTRPIAILQSLIGFFRF</sequence>
<proteinExistence type="predicted"/>
<evidence type="ECO:0000256" key="3">
    <source>
        <dbReference type="ARBA" id="ARBA00023004"/>
    </source>
</evidence>
<dbReference type="GO" id="GO:0003824">
    <property type="term" value="F:catalytic activity"/>
    <property type="evidence" value="ECO:0007669"/>
    <property type="project" value="InterPro"/>
</dbReference>
<dbReference type="Gene3D" id="3.20.20.70">
    <property type="entry name" value="Aldolase class I"/>
    <property type="match status" value="1"/>
</dbReference>
<dbReference type="InterPro" id="IPR013785">
    <property type="entry name" value="Aldolase_TIM"/>
</dbReference>
<evidence type="ECO:0000259" key="5">
    <source>
        <dbReference type="PROSITE" id="PS51918"/>
    </source>
</evidence>
<keyword evidence="3" id="KW-0408">Iron</keyword>
<evidence type="ECO:0000256" key="2">
    <source>
        <dbReference type="ARBA" id="ARBA00022723"/>
    </source>
</evidence>
<feature type="domain" description="Radical SAM core" evidence="5">
    <location>
        <begin position="19"/>
        <end position="265"/>
    </location>
</feature>
<dbReference type="SFLD" id="SFLDS00029">
    <property type="entry name" value="Radical_SAM"/>
    <property type="match status" value="1"/>
</dbReference>
<keyword evidence="1" id="KW-0949">S-adenosyl-L-methionine</keyword>
<evidence type="ECO:0000256" key="1">
    <source>
        <dbReference type="ARBA" id="ARBA00022691"/>
    </source>
</evidence>
<protein>
    <recommendedName>
        <fullName evidence="5">Radical SAM core domain-containing protein</fullName>
    </recommendedName>
</protein>
<organism evidence="6">
    <name type="scientific">marine metagenome</name>
    <dbReference type="NCBI Taxonomy" id="408172"/>
    <lineage>
        <taxon>unclassified sequences</taxon>
        <taxon>metagenomes</taxon>
        <taxon>ecological metagenomes</taxon>
    </lineage>
</organism>
<gene>
    <name evidence="6" type="ORF">METZ01_LOCUS171934</name>
</gene>
<dbReference type="Pfam" id="PF13186">
    <property type="entry name" value="SPASM"/>
    <property type="match status" value="1"/>
</dbReference>
<keyword evidence="2" id="KW-0479">Metal-binding</keyword>
<dbReference type="InterPro" id="IPR050377">
    <property type="entry name" value="Radical_SAM_PqqE_MftC-like"/>
</dbReference>
<dbReference type="PANTHER" id="PTHR11228">
    <property type="entry name" value="RADICAL SAM DOMAIN PROTEIN"/>
    <property type="match status" value="1"/>
</dbReference>
<dbReference type="InterPro" id="IPR007197">
    <property type="entry name" value="rSAM"/>
</dbReference>
<reference evidence="6" key="1">
    <citation type="submission" date="2018-05" db="EMBL/GenBank/DDBJ databases">
        <authorList>
            <person name="Lanie J.A."/>
            <person name="Ng W.-L."/>
            <person name="Kazmierczak K.M."/>
            <person name="Andrzejewski T.M."/>
            <person name="Davidsen T.M."/>
            <person name="Wayne K.J."/>
            <person name="Tettelin H."/>
            <person name="Glass J.I."/>
            <person name="Rusch D."/>
            <person name="Podicherti R."/>
            <person name="Tsui H.-C.T."/>
            <person name="Winkler M.E."/>
        </authorList>
    </citation>
    <scope>NUCLEOTIDE SEQUENCE</scope>
</reference>
<dbReference type="InterPro" id="IPR058240">
    <property type="entry name" value="rSAM_sf"/>
</dbReference>
<evidence type="ECO:0000313" key="6">
    <source>
        <dbReference type="EMBL" id="SVB19080.1"/>
    </source>
</evidence>